<evidence type="ECO:0000313" key="2">
    <source>
        <dbReference type="EMBL" id="CAD8091915.1"/>
    </source>
</evidence>
<sequence length="366" mass="43624">MTDSVLSQKQPPHHILNILLEYSFKILRIQKLITPTQSQYKRVNFYRFQRCWLCYLICGSQSQQYSQQQYWLQINFNTDIPEEYYMNQKLRIDVGKCMQINDTYELCKLYFDQNIFKYICLISNNRQQKQTKLDQIILLILSHLVISVKMFESRNFKIIHTYLNKQTRTFKIIINLKNFQLFSLIFYQNNSVEGLISLSDGMKRYKLDFINGIKEQKIIQSLEILSETSQTLLRTQGFIFESKQLIKIKIIWFLSSRLMSIQTVQILIYIGIQTLLISLSNFITQYTKFIKNSTKRIGDIYNQLIKQIHLNLKISQIIIKINLINLKEGIQYSQILFHKIKTKINESINLKPSIIILQTRVIRINK</sequence>
<comment type="caution">
    <text evidence="2">The sequence shown here is derived from an EMBL/GenBank/DDBJ whole genome shotgun (WGS) entry which is preliminary data.</text>
</comment>
<proteinExistence type="predicted"/>
<dbReference type="Proteomes" id="UP000692954">
    <property type="component" value="Unassembled WGS sequence"/>
</dbReference>
<name>A0A8S1NRR3_9CILI</name>
<dbReference type="EMBL" id="CAJJDN010000058">
    <property type="protein sequence ID" value="CAD8091915.1"/>
    <property type="molecule type" value="Genomic_DNA"/>
</dbReference>
<protein>
    <recommendedName>
        <fullName evidence="4">Transmembrane protein</fullName>
    </recommendedName>
</protein>
<evidence type="ECO:0000256" key="1">
    <source>
        <dbReference type="SAM" id="Phobius"/>
    </source>
</evidence>
<organism evidence="2 3">
    <name type="scientific">Paramecium sonneborni</name>
    <dbReference type="NCBI Taxonomy" id="65129"/>
    <lineage>
        <taxon>Eukaryota</taxon>
        <taxon>Sar</taxon>
        <taxon>Alveolata</taxon>
        <taxon>Ciliophora</taxon>
        <taxon>Intramacronucleata</taxon>
        <taxon>Oligohymenophorea</taxon>
        <taxon>Peniculida</taxon>
        <taxon>Parameciidae</taxon>
        <taxon>Paramecium</taxon>
    </lineage>
</organism>
<keyword evidence="1" id="KW-0472">Membrane</keyword>
<evidence type="ECO:0000313" key="3">
    <source>
        <dbReference type="Proteomes" id="UP000692954"/>
    </source>
</evidence>
<dbReference type="AlphaFoldDB" id="A0A8S1NRR3"/>
<keyword evidence="3" id="KW-1185">Reference proteome</keyword>
<keyword evidence="1" id="KW-1133">Transmembrane helix</keyword>
<feature type="transmembrane region" description="Helical" evidence="1">
    <location>
        <begin position="266"/>
        <end position="286"/>
    </location>
</feature>
<keyword evidence="1" id="KW-0812">Transmembrane</keyword>
<gene>
    <name evidence="2" type="ORF">PSON_ATCC_30995.1.T0580122</name>
</gene>
<reference evidence="2" key="1">
    <citation type="submission" date="2021-01" db="EMBL/GenBank/DDBJ databases">
        <authorList>
            <consortium name="Genoscope - CEA"/>
            <person name="William W."/>
        </authorList>
    </citation>
    <scope>NUCLEOTIDE SEQUENCE</scope>
</reference>
<accession>A0A8S1NRR3</accession>
<evidence type="ECO:0008006" key="4">
    <source>
        <dbReference type="Google" id="ProtNLM"/>
    </source>
</evidence>